<keyword evidence="2" id="KW-1185">Reference proteome</keyword>
<evidence type="ECO:0000313" key="2">
    <source>
        <dbReference type="Proteomes" id="UP001597510"/>
    </source>
</evidence>
<dbReference type="Proteomes" id="UP001597510">
    <property type="component" value="Unassembled WGS sequence"/>
</dbReference>
<dbReference type="RefSeq" id="WP_379977501.1">
    <property type="nucleotide sequence ID" value="NZ_JBBEWC010000008.1"/>
</dbReference>
<comment type="caution">
    <text evidence="1">The sequence shown here is derived from an EMBL/GenBank/DDBJ whole genome shotgun (WGS) entry which is preliminary data.</text>
</comment>
<name>A0ABW5JBR2_9BACT</name>
<dbReference type="EMBL" id="JBHULC010000021">
    <property type="protein sequence ID" value="MFD2522649.1"/>
    <property type="molecule type" value="Genomic_DNA"/>
</dbReference>
<proteinExistence type="predicted"/>
<protein>
    <submittedName>
        <fullName evidence="1">DUF4276 family protein</fullName>
    </submittedName>
</protein>
<organism evidence="1 2">
    <name type="scientific">Emticicia soli</name>
    <dbReference type="NCBI Taxonomy" id="2027878"/>
    <lineage>
        <taxon>Bacteria</taxon>
        <taxon>Pseudomonadati</taxon>
        <taxon>Bacteroidota</taxon>
        <taxon>Cytophagia</taxon>
        <taxon>Cytophagales</taxon>
        <taxon>Leadbetterellaceae</taxon>
        <taxon>Emticicia</taxon>
    </lineage>
</organism>
<reference evidence="2" key="1">
    <citation type="journal article" date="2019" name="Int. J. Syst. Evol. Microbiol.">
        <title>The Global Catalogue of Microorganisms (GCM) 10K type strain sequencing project: providing services to taxonomists for standard genome sequencing and annotation.</title>
        <authorList>
            <consortium name="The Broad Institute Genomics Platform"/>
            <consortium name="The Broad Institute Genome Sequencing Center for Infectious Disease"/>
            <person name="Wu L."/>
            <person name="Ma J."/>
        </authorList>
    </citation>
    <scope>NUCLEOTIDE SEQUENCE [LARGE SCALE GENOMIC DNA]</scope>
    <source>
        <strain evidence="2">KCTC 52344</strain>
    </source>
</reference>
<accession>A0ABW5JBR2</accession>
<dbReference type="Pfam" id="PF14103">
    <property type="entry name" value="DUF4276"/>
    <property type="match status" value="1"/>
</dbReference>
<sequence>MGKQELEEVFANYDNPEMINNKKETSPSHRLARIIKGYNKLVYGDILADAIGLYRIRSKSPRFKAWITKLESI</sequence>
<gene>
    <name evidence="1" type="ORF">ACFSR2_17255</name>
</gene>
<dbReference type="InterPro" id="IPR025455">
    <property type="entry name" value="DUF4276"/>
</dbReference>
<evidence type="ECO:0000313" key="1">
    <source>
        <dbReference type="EMBL" id="MFD2522649.1"/>
    </source>
</evidence>